<dbReference type="Proteomes" id="UP000199516">
    <property type="component" value="Unassembled WGS sequence"/>
</dbReference>
<dbReference type="STRING" id="930128.SAMN05192532_10536"/>
<accession>A0A1I2E125</accession>
<reference evidence="1 2" key="1">
    <citation type="submission" date="2016-10" db="EMBL/GenBank/DDBJ databases">
        <authorList>
            <person name="de Groot N.N."/>
        </authorList>
    </citation>
    <scope>NUCLEOTIDE SEQUENCE [LARGE SCALE GENOMIC DNA]</scope>
    <source>
        <strain evidence="1 2">DSM 23995</strain>
    </source>
</reference>
<sequence>MRIKSETYSWQAIIELGMKYPLKFIIGTILAIIKSEERTM</sequence>
<evidence type="ECO:0000313" key="2">
    <source>
        <dbReference type="Proteomes" id="UP000199516"/>
    </source>
</evidence>
<evidence type="ECO:0000313" key="1">
    <source>
        <dbReference type="EMBL" id="SFE86594.1"/>
    </source>
</evidence>
<protein>
    <submittedName>
        <fullName evidence="1">Uncharacterized protein</fullName>
    </submittedName>
</protein>
<gene>
    <name evidence="1" type="ORF">SAMN05192532_10536</name>
</gene>
<proteinExistence type="predicted"/>
<name>A0A1I2E125_9BACI</name>
<dbReference type="EMBL" id="FONT01000005">
    <property type="protein sequence ID" value="SFE86594.1"/>
    <property type="molecule type" value="Genomic_DNA"/>
</dbReference>
<keyword evidence="2" id="KW-1185">Reference proteome</keyword>
<organism evidence="1 2">
    <name type="scientific">Alteribacillus iranensis</name>
    <dbReference type="NCBI Taxonomy" id="930128"/>
    <lineage>
        <taxon>Bacteria</taxon>
        <taxon>Bacillati</taxon>
        <taxon>Bacillota</taxon>
        <taxon>Bacilli</taxon>
        <taxon>Bacillales</taxon>
        <taxon>Bacillaceae</taxon>
        <taxon>Alteribacillus</taxon>
    </lineage>
</organism>
<dbReference type="AlphaFoldDB" id="A0A1I2E125"/>